<evidence type="ECO:0000313" key="2">
    <source>
        <dbReference type="WBParaSite" id="PgB06_g061_t01"/>
    </source>
</evidence>
<accession>A0A914ZK96</accession>
<organism evidence="1 2">
    <name type="scientific">Parascaris univalens</name>
    <name type="common">Nematode worm</name>
    <dbReference type="NCBI Taxonomy" id="6257"/>
    <lineage>
        <taxon>Eukaryota</taxon>
        <taxon>Metazoa</taxon>
        <taxon>Ecdysozoa</taxon>
        <taxon>Nematoda</taxon>
        <taxon>Chromadorea</taxon>
        <taxon>Rhabditida</taxon>
        <taxon>Spirurina</taxon>
        <taxon>Ascaridomorpha</taxon>
        <taxon>Ascaridoidea</taxon>
        <taxon>Ascarididae</taxon>
        <taxon>Parascaris</taxon>
    </lineage>
</organism>
<name>A0A914ZK96_PARUN</name>
<sequence length="74" mass="8874">MRRRHTCRKISRRLRERGFISAQCLDSAIQHLCLITNTLRYDTVAEAFRNISPFYKKWGAEKKSHQKYDAMQEN</sequence>
<protein>
    <submittedName>
        <fullName evidence="2">Uncharacterized protein</fullName>
    </submittedName>
</protein>
<dbReference type="Proteomes" id="UP000887569">
    <property type="component" value="Unplaced"/>
</dbReference>
<keyword evidence="1" id="KW-1185">Reference proteome</keyword>
<reference evidence="2" key="1">
    <citation type="submission" date="2022-11" db="UniProtKB">
        <authorList>
            <consortium name="WormBaseParasite"/>
        </authorList>
    </citation>
    <scope>IDENTIFICATION</scope>
</reference>
<evidence type="ECO:0000313" key="1">
    <source>
        <dbReference type="Proteomes" id="UP000887569"/>
    </source>
</evidence>
<proteinExistence type="predicted"/>
<dbReference type="WBParaSite" id="PgB06_g061_t01">
    <property type="protein sequence ID" value="PgB06_g061_t01"/>
    <property type="gene ID" value="PgB06_g061"/>
</dbReference>
<dbReference type="AlphaFoldDB" id="A0A914ZK96"/>